<protein>
    <submittedName>
        <fullName evidence="1">21959_t:CDS:1</fullName>
    </submittedName>
</protein>
<sequence length="74" mass="8611">EQQHEVSQKTLDKSTENWKGADIKSRMNKKIGNQQDYNLFIKELLKNSEFTEFRNPKGAKVLELVNIANNIYAI</sequence>
<accession>A0ABN7V7T0</accession>
<gene>
    <name evidence="1" type="ORF">GMARGA_LOCUS15396</name>
</gene>
<evidence type="ECO:0000313" key="2">
    <source>
        <dbReference type="Proteomes" id="UP000789901"/>
    </source>
</evidence>
<name>A0ABN7V7T0_GIGMA</name>
<keyword evidence="2" id="KW-1185">Reference proteome</keyword>
<dbReference type="Proteomes" id="UP000789901">
    <property type="component" value="Unassembled WGS sequence"/>
</dbReference>
<comment type="caution">
    <text evidence="1">The sequence shown here is derived from an EMBL/GenBank/DDBJ whole genome shotgun (WGS) entry which is preliminary data.</text>
</comment>
<feature type="non-terminal residue" evidence="1">
    <location>
        <position position="1"/>
    </location>
</feature>
<dbReference type="EMBL" id="CAJVQB010010583">
    <property type="protein sequence ID" value="CAG8741166.1"/>
    <property type="molecule type" value="Genomic_DNA"/>
</dbReference>
<reference evidence="1 2" key="1">
    <citation type="submission" date="2021-06" db="EMBL/GenBank/DDBJ databases">
        <authorList>
            <person name="Kallberg Y."/>
            <person name="Tangrot J."/>
            <person name="Rosling A."/>
        </authorList>
    </citation>
    <scope>NUCLEOTIDE SEQUENCE [LARGE SCALE GENOMIC DNA]</scope>
    <source>
        <strain evidence="1 2">120-4 pot B 10/14</strain>
    </source>
</reference>
<organism evidence="1 2">
    <name type="scientific">Gigaspora margarita</name>
    <dbReference type="NCBI Taxonomy" id="4874"/>
    <lineage>
        <taxon>Eukaryota</taxon>
        <taxon>Fungi</taxon>
        <taxon>Fungi incertae sedis</taxon>
        <taxon>Mucoromycota</taxon>
        <taxon>Glomeromycotina</taxon>
        <taxon>Glomeromycetes</taxon>
        <taxon>Diversisporales</taxon>
        <taxon>Gigasporaceae</taxon>
        <taxon>Gigaspora</taxon>
    </lineage>
</organism>
<proteinExistence type="predicted"/>
<evidence type="ECO:0000313" key="1">
    <source>
        <dbReference type="EMBL" id="CAG8741166.1"/>
    </source>
</evidence>